<feature type="transmembrane region" description="Helical" evidence="2">
    <location>
        <begin position="88"/>
        <end position="108"/>
    </location>
</feature>
<dbReference type="InParanoid" id="A0A6C2YLZ8"/>
<dbReference type="PROSITE" id="PS51201">
    <property type="entry name" value="RCK_N"/>
    <property type="match status" value="1"/>
</dbReference>
<feature type="domain" description="RCK N-terminal" evidence="3">
    <location>
        <begin position="133"/>
        <end position="250"/>
    </location>
</feature>
<dbReference type="Pfam" id="PF07885">
    <property type="entry name" value="Ion_trans_2"/>
    <property type="match status" value="1"/>
</dbReference>
<accession>A0A6C2YLZ8</accession>
<dbReference type="GO" id="GO:0008324">
    <property type="term" value="F:monoatomic cation transmembrane transporter activity"/>
    <property type="evidence" value="ECO:0007669"/>
    <property type="project" value="InterPro"/>
</dbReference>
<dbReference type="GO" id="GO:0005886">
    <property type="term" value="C:plasma membrane"/>
    <property type="evidence" value="ECO:0007669"/>
    <property type="project" value="UniProtKB-SubCell"/>
</dbReference>
<evidence type="ECO:0000259" key="3">
    <source>
        <dbReference type="PROSITE" id="PS51201"/>
    </source>
</evidence>
<dbReference type="InterPro" id="IPR013099">
    <property type="entry name" value="K_chnl_dom"/>
</dbReference>
<dbReference type="EMBL" id="LR593887">
    <property type="protein sequence ID" value="VTS01247.1"/>
    <property type="molecule type" value="Genomic_DNA"/>
</dbReference>
<dbReference type="Gene3D" id="3.30.70.1450">
    <property type="entry name" value="Regulator of K+ conductance, C-terminal domain"/>
    <property type="match status" value="1"/>
</dbReference>
<keyword evidence="2" id="KW-0812">Transmembrane</keyword>
<keyword evidence="2" id="KW-0472">Membrane</keyword>
<dbReference type="Proteomes" id="UP000464378">
    <property type="component" value="Chromosome"/>
</dbReference>
<keyword evidence="2" id="KW-1133">Transmembrane helix</keyword>
<evidence type="ECO:0000256" key="1">
    <source>
        <dbReference type="ARBA" id="ARBA00004651"/>
    </source>
</evidence>
<dbReference type="PANTHER" id="PTHR43833:SF9">
    <property type="entry name" value="POTASSIUM CHANNEL PROTEIN YUGO-RELATED"/>
    <property type="match status" value="1"/>
</dbReference>
<dbReference type="KEGG" id="tim:GMBLW1_15730"/>
<dbReference type="InterPro" id="IPR003148">
    <property type="entry name" value="RCK_N"/>
</dbReference>
<evidence type="ECO:0008006" key="7">
    <source>
        <dbReference type="Google" id="ProtNLM"/>
    </source>
</evidence>
<feature type="domain" description="RCK C-terminal" evidence="4">
    <location>
        <begin position="272"/>
        <end position="358"/>
    </location>
</feature>
<reference evidence="5" key="1">
    <citation type="submission" date="2019-04" db="EMBL/GenBank/DDBJ databases">
        <authorList>
            <consortium name="Science for Life Laboratories"/>
        </authorList>
    </citation>
    <scope>NUCLEOTIDE SEQUENCE</scope>
    <source>
        <strain evidence="5">MBLW1</strain>
    </source>
</reference>
<evidence type="ECO:0000259" key="4">
    <source>
        <dbReference type="PROSITE" id="PS51202"/>
    </source>
</evidence>
<dbReference type="EMBL" id="LR586016">
    <property type="protein sequence ID" value="VIP02387.1"/>
    <property type="molecule type" value="Genomic_DNA"/>
</dbReference>
<dbReference type="Pfam" id="PF02080">
    <property type="entry name" value="TrkA_C"/>
    <property type="match status" value="1"/>
</dbReference>
<gene>
    <name evidence="5" type="ORF">GMBLW1_15730</name>
</gene>
<feature type="transmembrane region" description="Helical" evidence="2">
    <location>
        <begin position="27"/>
        <end position="51"/>
    </location>
</feature>
<keyword evidence="6" id="KW-1185">Reference proteome</keyword>
<dbReference type="Pfam" id="PF02254">
    <property type="entry name" value="TrkA_N"/>
    <property type="match status" value="1"/>
</dbReference>
<protein>
    <recommendedName>
        <fullName evidence="7">Potassium channel protein</fullName>
    </recommendedName>
</protein>
<dbReference type="AlphaFoldDB" id="A0A6C2YLZ8"/>
<dbReference type="Gene3D" id="3.40.50.720">
    <property type="entry name" value="NAD(P)-binding Rossmann-like Domain"/>
    <property type="match status" value="1"/>
</dbReference>
<dbReference type="FunCoup" id="A0A6C2YLZ8">
    <property type="interactions" value="14"/>
</dbReference>
<dbReference type="SUPFAM" id="SSF116726">
    <property type="entry name" value="TrkA C-terminal domain-like"/>
    <property type="match status" value="1"/>
</dbReference>
<dbReference type="SUPFAM" id="SSF81324">
    <property type="entry name" value="Voltage-gated potassium channels"/>
    <property type="match status" value="1"/>
</dbReference>
<organism evidence="5">
    <name type="scientific">Tuwongella immobilis</name>
    <dbReference type="NCBI Taxonomy" id="692036"/>
    <lineage>
        <taxon>Bacteria</taxon>
        <taxon>Pseudomonadati</taxon>
        <taxon>Planctomycetota</taxon>
        <taxon>Planctomycetia</taxon>
        <taxon>Gemmatales</taxon>
        <taxon>Gemmataceae</taxon>
        <taxon>Tuwongella</taxon>
    </lineage>
</organism>
<feature type="transmembrane region" description="Helical" evidence="2">
    <location>
        <begin position="57"/>
        <end position="76"/>
    </location>
</feature>
<dbReference type="GO" id="GO:0006813">
    <property type="term" value="P:potassium ion transport"/>
    <property type="evidence" value="ECO:0007669"/>
    <property type="project" value="InterPro"/>
</dbReference>
<dbReference type="InterPro" id="IPR036721">
    <property type="entry name" value="RCK_C_sf"/>
</dbReference>
<dbReference type="PANTHER" id="PTHR43833">
    <property type="entry name" value="POTASSIUM CHANNEL PROTEIN 2-RELATED-RELATED"/>
    <property type="match status" value="1"/>
</dbReference>
<dbReference type="SUPFAM" id="SSF51735">
    <property type="entry name" value="NAD(P)-binding Rossmann-fold domains"/>
    <property type="match status" value="1"/>
</dbReference>
<dbReference type="InterPro" id="IPR006037">
    <property type="entry name" value="RCK_C"/>
</dbReference>
<sequence length="365" mass="40895">MDRQSSARSSRPHSWIRRLRRSIPTRLPWRVWLAIIFPAIPLTIGTLGYRIIEGPHWTIADAFYMTSITLTTVGYLEVHELSNPGRMFTVFLAFSGIFALFFTATEIIRTIVSGEFRHLLGKERMARALAEMENHFIVCGYGRMGHQVCADFEKQRLPYVVIDQNEGVFKNFSSEFGVLLVGDATQDDVLRKAGITRAKAITSVLSSDAANLYIVLSARLLSDRLVIVARAEDSGAEEKLRRVGANKVISPYRISGHRIAQAVMRPTVVNFLEMATLDAHPELQIEEIRLHPNSPYVGKTLRIARIHQDLGIIIVGIVSANGHIQFSPQADTRLEAGDTLITLGRRTQLDQLLRHGSMDEVISPE</sequence>
<evidence type="ECO:0000313" key="6">
    <source>
        <dbReference type="Proteomes" id="UP000464378"/>
    </source>
</evidence>
<evidence type="ECO:0000313" key="5">
    <source>
        <dbReference type="EMBL" id="VIP02387.1"/>
    </source>
</evidence>
<evidence type="ECO:0000256" key="2">
    <source>
        <dbReference type="SAM" id="Phobius"/>
    </source>
</evidence>
<proteinExistence type="predicted"/>
<name>A0A6C2YLZ8_9BACT</name>
<dbReference type="InterPro" id="IPR036291">
    <property type="entry name" value="NAD(P)-bd_dom_sf"/>
</dbReference>
<comment type="subcellular location">
    <subcellularLocation>
        <location evidence="1">Cell membrane</location>
        <topology evidence="1">Multi-pass membrane protein</topology>
    </subcellularLocation>
</comment>
<dbReference type="PROSITE" id="PS51202">
    <property type="entry name" value="RCK_C"/>
    <property type="match status" value="1"/>
</dbReference>
<dbReference type="Gene3D" id="1.10.287.70">
    <property type="match status" value="1"/>
</dbReference>
<dbReference type="InterPro" id="IPR050721">
    <property type="entry name" value="Trk_Ktr_HKT_K-transport"/>
</dbReference>